<reference evidence="8 9" key="1">
    <citation type="submission" date="2016-09" db="EMBL/GenBank/DDBJ databases">
        <title>Complete genome of Desulfosporosinus sp. OL.</title>
        <authorList>
            <person name="Mardanov A."/>
            <person name="Beletsky A."/>
            <person name="Panova A."/>
            <person name="Karnachuk O."/>
            <person name="Ravin N."/>
        </authorList>
    </citation>
    <scope>NUCLEOTIDE SEQUENCE [LARGE SCALE GENOMIC DNA]</scope>
    <source>
        <strain evidence="8 9">OL</strain>
    </source>
</reference>
<dbReference type="Pfam" id="PF25954">
    <property type="entry name" value="Beta-barrel_RND_2"/>
    <property type="match status" value="1"/>
</dbReference>
<dbReference type="Pfam" id="PF25881">
    <property type="entry name" value="HH_YBHG"/>
    <property type="match status" value="1"/>
</dbReference>
<dbReference type="EMBL" id="MLBF01000003">
    <property type="protein sequence ID" value="OLN33423.1"/>
    <property type="molecule type" value="Genomic_DNA"/>
</dbReference>
<dbReference type="STRING" id="1888891.DSOL_0669"/>
<evidence type="ECO:0000256" key="5">
    <source>
        <dbReference type="SAM" id="SignalP"/>
    </source>
</evidence>
<dbReference type="GO" id="GO:0030313">
    <property type="term" value="C:cell envelope"/>
    <property type="evidence" value="ECO:0007669"/>
    <property type="project" value="UniProtKB-SubCell"/>
</dbReference>
<sequence length="324" mass="33807">MKRIVLAILAMVIVLTGCGATGQTDKNLTSSSNVQASNPVFVMAGIIDANDKAGITSKISAKVASINAEVGTVVKKGDTLISFDTKDLEAQVAQAQAGVNTAQANLAKMQAGARPEQIAQAQAMLDSAKTSYLNAKNNYDRNQQLAAAGAISQSQLETMQTQLAASQAQYKSAQDQLDMLTKGETQETLNVLQAQVKQAQAALELAKTQLSYGTIVSPISGTVSAKNINVGELASPGVTLVSVVGVDTLYIKASLPDGLIGSVKVGQAVVVKVADIPDKEFTGEISVVDPVIDSRSRSVLVRIKLDNPDSILKPGMLAEIGLKK</sequence>
<feature type="domain" description="CusB-like beta-barrel" evidence="7">
    <location>
        <begin position="249"/>
        <end position="323"/>
    </location>
</feature>
<dbReference type="OrthoDB" id="9810430at2"/>
<dbReference type="PROSITE" id="PS51257">
    <property type="entry name" value="PROKAR_LIPOPROTEIN"/>
    <property type="match status" value="1"/>
</dbReference>
<evidence type="ECO:0000259" key="7">
    <source>
        <dbReference type="Pfam" id="PF25954"/>
    </source>
</evidence>
<protein>
    <submittedName>
        <fullName evidence="8">Putative Co/Zn/Cd efflux system membrane fusion protein</fullName>
    </submittedName>
</protein>
<accession>A0A1Q8R1C1</accession>
<evidence type="ECO:0000313" key="8">
    <source>
        <dbReference type="EMBL" id="OLN33423.1"/>
    </source>
</evidence>
<evidence type="ECO:0000256" key="4">
    <source>
        <dbReference type="SAM" id="Coils"/>
    </source>
</evidence>
<keyword evidence="3 4" id="KW-0175">Coiled coil</keyword>
<feature type="signal peptide" evidence="5">
    <location>
        <begin position="1"/>
        <end position="22"/>
    </location>
</feature>
<name>A0A1Q8R1C1_9FIRM</name>
<evidence type="ECO:0000313" key="9">
    <source>
        <dbReference type="Proteomes" id="UP000186102"/>
    </source>
</evidence>
<evidence type="ECO:0000256" key="3">
    <source>
        <dbReference type="ARBA" id="ARBA00023054"/>
    </source>
</evidence>
<dbReference type="PANTHER" id="PTHR32347">
    <property type="entry name" value="EFFLUX SYSTEM COMPONENT YKNX-RELATED"/>
    <property type="match status" value="1"/>
</dbReference>
<dbReference type="GO" id="GO:0022857">
    <property type="term" value="F:transmembrane transporter activity"/>
    <property type="evidence" value="ECO:0007669"/>
    <property type="project" value="InterPro"/>
</dbReference>
<dbReference type="Gene3D" id="2.40.50.100">
    <property type="match status" value="1"/>
</dbReference>
<dbReference type="InterPro" id="IPR059052">
    <property type="entry name" value="HH_YbhG-like"/>
</dbReference>
<dbReference type="InterPro" id="IPR050465">
    <property type="entry name" value="UPF0194_transport"/>
</dbReference>
<dbReference type="SUPFAM" id="SSF111369">
    <property type="entry name" value="HlyD-like secretion proteins"/>
    <property type="match status" value="3"/>
</dbReference>
<feature type="chain" id="PRO_5012118718" evidence="5">
    <location>
        <begin position="23"/>
        <end position="324"/>
    </location>
</feature>
<evidence type="ECO:0000256" key="1">
    <source>
        <dbReference type="ARBA" id="ARBA00004196"/>
    </source>
</evidence>
<dbReference type="GO" id="GO:0016020">
    <property type="term" value="C:membrane"/>
    <property type="evidence" value="ECO:0007669"/>
    <property type="project" value="InterPro"/>
</dbReference>
<keyword evidence="9" id="KW-1185">Reference proteome</keyword>
<dbReference type="NCBIfam" id="TIGR01730">
    <property type="entry name" value="RND_mfp"/>
    <property type="match status" value="1"/>
</dbReference>
<dbReference type="InterPro" id="IPR006143">
    <property type="entry name" value="RND_pump_MFP"/>
</dbReference>
<dbReference type="RefSeq" id="WP_075363475.1">
    <property type="nucleotide sequence ID" value="NZ_MLBF01000003.1"/>
</dbReference>
<dbReference type="PANTHER" id="PTHR32347:SF23">
    <property type="entry name" value="BLL5650 PROTEIN"/>
    <property type="match status" value="1"/>
</dbReference>
<organism evidence="8 9">
    <name type="scientific">Desulfosporosinus metallidurans</name>
    <dbReference type="NCBI Taxonomy" id="1888891"/>
    <lineage>
        <taxon>Bacteria</taxon>
        <taxon>Bacillati</taxon>
        <taxon>Bacillota</taxon>
        <taxon>Clostridia</taxon>
        <taxon>Eubacteriales</taxon>
        <taxon>Desulfitobacteriaceae</taxon>
        <taxon>Desulfosporosinus</taxon>
    </lineage>
</organism>
<comment type="subcellular location">
    <subcellularLocation>
        <location evidence="1">Cell envelope</location>
    </subcellularLocation>
</comment>
<feature type="coiled-coil region" evidence="4">
    <location>
        <begin position="85"/>
        <end position="209"/>
    </location>
</feature>
<dbReference type="InterPro" id="IPR058792">
    <property type="entry name" value="Beta-barrel_RND_2"/>
</dbReference>
<evidence type="ECO:0000259" key="6">
    <source>
        <dbReference type="Pfam" id="PF25881"/>
    </source>
</evidence>
<dbReference type="AlphaFoldDB" id="A0A1Q8R1C1"/>
<dbReference type="Gene3D" id="2.40.30.170">
    <property type="match status" value="1"/>
</dbReference>
<proteinExistence type="inferred from homology"/>
<comment type="caution">
    <text evidence="8">The sequence shown here is derived from an EMBL/GenBank/DDBJ whole genome shotgun (WGS) entry which is preliminary data.</text>
</comment>
<gene>
    <name evidence="8" type="ORF">DSOL_0669</name>
</gene>
<evidence type="ECO:0000256" key="2">
    <source>
        <dbReference type="ARBA" id="ARBA00009477"/>
    </source>
</evidence>
<feature type="domain" description="YbhG-like alpha-helical hairpin" evidence="6">
    <location>
        <begin position="84"/>
        <end position="210"/>
    </location>
</feature>
<dbReference type="Gene3D" id="1.10.287.470">
    <property type="entry name" value="Helix hairpin bin"/>
    <property type="match status" value="2"/>
</dbReference>
<keyword evidence="5" id="KW-0732">Signal</keyword>
<dbReference type="Proteomes" id="UP000186102">
    <property type="component" value="Unassembled WGS sequence"/>
</dbReference>
<comment type="similarity">
    <text evidence="2">Belongs to the membrane fusion protein (MFP) (TC 8.A.1) family.</text>
</comment>
<dbReference type="FunFam" id="2.40.30.170:FF:000010">
    <property type="entry name" value="Efflux RND transporter periplasmic adaptor subunit"/>
    <property type="match status" value="1"/>
</dbReference>